<dbReference type="PANTHER" id="PTHR11195:SF13">
    <property type="entry name" value="INVERTEBRATE-TYPE LYSOZYME 2-RELATED"/>
    <property type="match status" value="1"/>
</dbReference>
<dbReference type="GO" id="GO:0031640">
    <property type="term" value="P:killing of cells of another organism"/>
    <property type="evidence" value="ECO:0007669"/>
    <property type="project" value="UniProtKB-KW"/>
</dbReference>
<name>A0A8B7NWW6_HYAAZ</name>
<accession>A0A8B7NWW6</accession>
<dbReference type="OMA" id="INCANDP"/>
<evidence type="ECO:0000256" key="2">
    <source>
        <dbReference type="ARBA" id="ARBA00012732"/>
    </source>
</evidence>
<evidence type="ECO:0000256" key="8">
    <source>
        <dbReference type="PIRSR" id="PIRSR608597-3"/>
    </source>
</evidence>
<keyword evidence="5" id="KW-0378">Hydrolase</keyword>
<feature type="signal peptide" evidence="9">
    <location>
        <begin position="1"/>
        <end position="18"/>
    </location>
</feature>
<dbReference type="EC" id="3.2.1.17" evidence="2"/>
<proteinExistence type="predicted"/>
<gene>
    <name evidence="11" type="primary">LOC108674827</name>
</gene>
<evidence type="ECO:0000256" key="6">
    <source>
        <dbReference type="ARBA" id="ARBA00023157"/>
    </source>
</evidence>
<protein>
    <recommendedName>
        <fullName evidence="2">lysozyme</fullName>
        <ecNumber evidence="2">3.2.1.17</ecNumber>
    </recommendedName>
</protein>
<evidence type="ECO:0000256" key="3">
    <source>
        <dbReference type="ARBA" id="ARBA00022529"/>
    </source>
</evidence>
<dbReference type="Gene3D" id="1.10.530.10">
    <property type="match status" value="1"/>
</dbReference>
<dbReference type="InterPro" id="IPR008597">
    <property type="entry name" value="Invert_lysozyme"/>
</dbReference>
<feature type="disulfide bond" evidence="8">
    <location>
        <begin position="24"/>
        <end position="101"/>
    </location>
</feature>
<reference evidence="11" key="1">
    <citation type="submission" date="2025-08" db="UniProtKB">
        <authorList>
            <consortium name="RefSeq"/>
        </authorList>
    </citation>
    <scope>IDENTIFICATION</scope>
    <source>
        <tissue evidence="11">Whole organism</tissue>
    </source>
</reference>
<evidence type="ECO:0000256" key="7">
    <source>
        <dbReference type="ARBA" id="ARBA00023295"/>
    </source>
</evidence>
<evidence type="ECO:0000256" key="5">
    <source>
        <dbReference type="ARBA" id="ARBA00022801"/>
    </source>
</evidence>
<dbReference type="OrthoDB" id="6337871at2759"/>
<evidence type="ECO:0000256" key="4">
    <source>
        <dbReference type="ARBA" id="ARBA00022638"/>
    </source>
</evidence>
<dbReference type="RefSeq" id="XP_018018289.1">
    <property type="nucleotide sequence ID" value="XM_018162800.2"/>
</dbReference>
<feature type="disulfide bond" evidence="8">
    <location>
        <begin position="75"/>
        <end position="81"/>
    </location>
</feature>
<keyword evidence="10" id="KW-1185">Reference proteome</keyword>
<sequence>MLKIVLSIVVALACAATAELTDDCLACMCYVSSAGCVMPDPPCHQESWGVVCSPWGFTEPYWKDGGRLGGDFQTCGADWDCSEATVRGYLARYVIDSSATCETYARVHIGGPQGASASYTLDYWYDVRDCLDNGSFTPPPA</sequence>
<evidence type="ECO:0000256" key="1">
    <source>
        <dbReference type="ARBA" id="ARBA00000632"/>
    </source>
</evidence>
<evidence type="ECO:0000313" key="11">
    <source>
        <dbReference type="RefSeq" id="XP_018018289.1"/>
    </source>
</evidence>
<dbReference type="PANTHER" id="PTHR11195">
    <property type="entry name" value="DESTABILASE-RELATED"/>
    <property type="match status" value="1"/>
</dbReference>
<feature type="disulfide bond" evidence="8">
    <location>
        <begin position="43"/>
        <end position="52"/>
    </location>
</feature>
<dbReference type="Proteomes" id="UP000694843">
    <property type="component" value="Unplaced"/>
</dbReference>
<comment type="catalytic activity">
    <reaction evidence="1">
        <text>Hydrolysis of (1-&gt;4)-beta-linkages between N-acetylmuramic acid and N-acetyl-D-glucosamine residues in a peptidoglycan and between N-acetyl-D-glucosamine residues in chitodextrins.</text>
        <dbReference type="EC" id="3.2.1.17"/>
    </reaction>
</comment>
<dbReference type="GO" id="GO:0042742">
    <property type="term" value="P:defense response to bacterium"/>
    <property type="evidence" value="ECO:0007669"/>
    <property type="project" value="UniProtKB-KW"/>
</dbReference>
<dbReference type="GeneID" id="108674827"/>
<keyword evidence="7" id="KW-0326">Glycosidase</keyword>
<dbReference type="PROSITE" id="PS51909">
    <property type="entry name" value="LYSOZYME_I"/>
    <property type="match status" value="1"/>
</dbReference>
<organism evidence="10 11">
    <name type="scientific">Hyalella azteca</name>
    <name type="common">Amphipod</name>
    <dbReference type="NCBI Taxonomy" id="294128"/>
    <lineage>
        <taxon>Eukaryota</taxon>
        <taxon>Metazoa</taxon>
        <taxon>Ecdysozoa</taxon>
        <taxon>Arthropoda</taxon>
        <taxon>Crustacea</taxon>
        <taxon>Multicrustacea</taxon>
        <taxon>Malacostraca</taxon>
        <taxon>Eumalacostraca</taxon>
        <taxon>Peracarida</taxon>
        <taxon>Amphipoda</taxon>
        <taxon>Senticaudata</taxon>
        <taxon>Talitrida</taxon>
        <taxon>Talitroidea</taxon>
        <taxon>Hyalellidae</taxon>
        <taxon>Hyalella</taxon>
    </lineage>
</organism>
<keyword evidence="6 8" id="KW-1015">Disulfide bond</keyword>
<keyword evidence="9" id="KW-0732">Signal</keyword>
<feature type="disulfide bond" evidence="8">
    <location>
        <begin position="29"/>
        <end position="36"/>
    </location>
</feature>
<keyword evidence="3" id="KW-0929">Antimicrobial</keyword>
<feature type="chain" id="PRO_5033988590" description="lysozyme" evidence="9">
    <location>
        <begin position="19"/>
        <end position="141"/>
    </location>
</feature>
<dbReference type="KEGG" id="hazt:108674827"/>
<dbReference type="GO" id="GO:0003796">
    <property type="term" value="F:lysozyme activity"/>
    <property type="evidence" value="ECO:0007669"/>
    <property type="project" value="UniProtKB-EC"/>
</dbReference>
<dbReference type="AlphaFoldDB" id="A0A8B7NWW6"/>
<evidence type="ECO:0000313" key="10">
    <source>
        <dbReference type="Proteomes" id="UP000694843"/>
    </source>
</evidence>
<evidence type="ECO:0000256" key="9">
    <source>
        <dbReference type="SAM" id="SignalP"/>
    </source>
</evidence>
<dbReference type="Pfam" id="PF05497">
    <property type="entry name" value="Destabilase"/>
    <property type="match status" value="1"/>
</dbReference>
<keyword evidence="4" id="KW-0081">Bacteriolytic enzyme</keyword>